<keyword evidence="2" id="KW-1185">Reference proteome</keyword>
<sequence length="54" mass="6215">MATVTIERKTSTEENVSLRHVWYDILVDGQYVASRDDVCDALDLKEQLEKSQTN</sequence>
<gene>
    <name evidence="1" type="ORF">BN940_02896</name>
</gene>
<organism evidence="1 2">
    <name type="scientific">Castellaniella defragrans (strain DSM 12143 / CCUG 39792 / 65Phen)</name>
    <name type="common">Alcaligenes defragrans</name>
    <dbReference type="NCBI Taxonomy" id="1437824"/>
    <lineage>
        <taxon>Bacteria</taxon>
        <taxon>Pseudomonadati</taxon>
        <taxon>Pseudomonadota</taxon>
        <taxon>Betaproteobacteria</taxon>
        <taxon>Burkholderiales</taxon>
        <taxon>Alcaligenaceae</taxon>
        <taxon>Castellaniella</taxon>
    </lineage>
</organism>
<name>W8X8G9_CASD6</name>
<dbReference type="AlphaFoldDB" id="W8X8G9"/>
<dbReference type="KEGG" id="cdn:BN940_02896"/>
<accession>W8X8G9</accession>
<dbReference type="HOGENOM" id="CLU_3041626_0_0_4"/>
<dbReference type="RefSeq" id="WP_158386225.1">
    <property type="nucleotide sequence ID" value="NZ_HG916765.1"/>
</dbReference>
<evidence type="ECO:0000313" key="2">
    <source>
        <dbReference type="Proteomes" id="UP000019805"/>
    </source>
</evidence>
<evidence type="ECO:0000313" key="1">
    <source>
        <dbReference type="EMBL" id="CDM23055.1"/>
    </source>
</evidence>
<proteinExistence type="predicted"/>
<dbReference type="Proteomes" id="UP000019805">
    <property type="component" value="Chromosome"/>
</dbReference>
<dbReference type="EMBL" id="HG916765">
    <property type="protein sequence ID" value="CDM23055.1"/>
    <property type="molecule type" value="Genomic_DNA"/>
</dbReference>
<protein>
    <submittedName>
        <fullName evidence="1">Uncharacterized protein</fullName>
    </submittedName>
</protein>
<reference evidence="1 2" key="1">
    <citation type="journal article" date="2014" name="BMC Microbiol.">
        <title>The oxygen-independent metabolism of cyclic monoterpenes in Castellaniella defragrans 65Phen.</title>
        <authorList>
            <person name="Petasch J."/>
            <person name="Disch E.M."/>
            <person name="Markert S."/>
            <person name="Becher D."/>
            <person name="Schweder T."/>
            <person name="Huttel B."/>
            <person name="Reinhardt R."/>
            <person name="Harder J."/>
        </authorList>
    </citation>
    <scope>NUCLEOTIDE SEQUENCE [LARGE SCALE GENOMIC DNA]</scope>
    <source>
        <strain evidence="1">65Phen</strain>
    </source>
</reference>